<feature type="region of interest" description="Disordered" evidence="1">
    <location>
        <begin position="170"/>
        <end position="199"/>
    </location>
</feature>
<sequence length="542" mass="60404">MSRRSDRNANEEEEQQQQPQHQQLQQLHRGARPKAQKTLHSKTANYMELEFSQVAHSCSELPVSYAVSTVVPAVARDEYRQPAAPPTPPPLSQIPSRESRLLHSAPNTPSRGKVVLSKKERKELSKQLGLEELAVSSSAQSSPYKGRVTELKNCIARGLFATLHRGSQKSLQAAPASQDMQLSQELSPPPPAPELANNNEDDAADYTEKLKNLPVRQRKAATSHMDNYCLFDPVDFINEKALRYPGNAHHGLRDPLFSSRQHLVCEDEELVPEVIYDGDELEETIIIETSCEAEAETEGSACALPSFEHHNYFVIDPADFEMEPAPPDIGIPNPFSNEQLVHAKLERQQQQQQQQLNECESAPSMSNSQESKDTETTSTALVESSTSTNSASSSSSSSATQQQQQQQQSLKKKLTFLNLSPFRPAAKKTNQKSAVEQRAISELVTTDHMLHLQKLLQQQRKDQRAHTVPIESNYVLFNPGPVPSRHVQYKIRKPRPLSTHSDADSGFLSPCSPDELKANPSILVLQQCDSVQGYIEVRGYLN</sequence>
<feature type="region of interest" description="Disordered" evidence="1">
    <location>
        <begin position="415"/>
        <end position="434"/>
    </location>
</feature>
<feature type="region of interest" description="Disordered" evidence="1">
    <location>
        <begin position="78"/>
        <end position="119"/>
    </location>
</feature>
<feature type="compositionally biased region" description="Basic residues" evidence="1">
    <location>
        <begin position="29"/>
        <end position="40"/>
    </location>
</feature>
<evidence type="ECO:0000256" key="1">
    <source>
        <dbReference type="SAM" id="MobiDB-lite"/>
    </source>
</evidence>
<dbReference type="GO" id="GO:0045944">
    <property type="term" value="P:positive regulation of transcription by RNA polymerase II"/>
    <property type="evidence" value="ECO:0007669"/>
    <property type="project" value="TreeGrafter"/>
</dbReference>
<dbReference type="Proteomes" id="UP000295192">
    <property type="component" value="Unassembled WGS sequence"/>
</dbReference>
<dbReference type="PANTHER" id="PTHR46007">
    <property type="entry name" value="MEDIATOR OF RNA POLYMERASE II TRANSCRIPTION SUBUNIT 12"/>
    <property type="match status" value="1"/>
</dbReference>
<dbReference type="GO" id="GO:0003713">
    <property type="term" value="F:transcription coactivator activity"/>
    <property type="evidence" value="ECO:0007669"/>
    <property type="project" value="TreeGrafter"/>
</dbReference>
<feature type="compositionally biased region" description="Low complexity" evidence="1">
    <location>
        <begin position="16"/>
        <end position="28"/>
    </location>
</feature>
<organism evidence="2 3">
    <name type="scientific">Drosophila navojoa</name>
    <name type="common">Fruit fly</name>
    <dbReference type="NCBI Taxonomy" id="7232"/>
    <lineage>
        <taxon>Eukaryota</taxon>
        <taxon>Metazoa</taxon>
        <taxon>Ecdysozoa</taxon>
        <taxon>Arthropoda</taxon>
        <taxon>Hexapoda</taxon>
        <taxon>Insecta</taxon>
        <taxon>Pterygota</taxon>
        <taxon>Neoptera</taxon>
        <taxon>Endopterygota</taxon>
        <taxon>Diptera</taxon>
        <taxon>Brachycera</taxon>
        <taxon>Muscomorpha</taxon>
        <taxon>Ephydroidea</taxon>
        <taxon>Drosophilidae</taxon>
        <taxon>Drosophila</taxon>
    </lineage>
</organism>
<dbReference type="EMBL" id="LSRL02000087">
    <property type="protein sequence ID" value="TDG45026.1"/>
    <property type="molecule type" value="Genomic_DNA"/>
</dbReference>
<evidence type="ECO:0000313" key="2">
    <source>
        <dbReference type="EMBL" id="TDG45026.1"/>
    </source>
</evidence>
<dbReference type="GO" id="GO:0016592">
    <property type="term" value="C:mediator complex"/>
    <property type="evidence" value="ECO:0007669"/>
    <property type="project" value="TreeGrafter"/>
</dbReference>
<feature type="compositionally biased region" description="Basic and acidic residues" evidence="1">
    <location>
        <begin position="1"/>
        <end position="10"/>
    </location>
</feature>
<feature type="compositionally biased region" description="Pro residues" evidence="1">
    <location>
        <begin position="83"/>
        <end position="92"/>
    </location>
</feature>
<comment type="caution">
    <text evidence="2">The sequence shown here is derived from an EMBL/GenBank/DDBJ whole genome shotgun (WGS) entry which is preliminary data.</text>
</comment>
<reference evidence="2 3" key="1">
    <citation type="journal article" date="2019" name="J. Hered.">
        <title>An Improved Genome Assembly for Drosophila navojoa, the Basal Species in the mojavensis Cluster.</title>
        <authorList>
            <person name="Vanderlinde T."/>
            <person name="Dupim E.G."/>
            <person name="Nazario-Yepiz N.O."/>
            <person name="Carvalho A.B."/>
        </authorList>
    </citation>
    <scope>NUCLEOTIDE SEQUENCE [LARGE SCALE GENOMIC DNA]</scope>
    <source>
        <strain evidence="2">Navoj_Jal97</strain>
        <tissue evidence="2">Whole organism</tissue>
    </source>
</reference>
<accession>A0A484B856</accession>
<feature type="region of interest" description="Disordered" evidence="1">
    <location>
        <begin position="1"/>
        <end position="41"/>
    </location>
</feature>
<proteinExistence type="predicted"/>
<dbReference type="AlphaFoldDB" id="A0A484B856"/>
<evidence type="ECO:0000313" key="3">
    <source>
        <dbReference type="Proteomes" id="UP000295192"/>
    </source>
</evidence>
<dbReference type="STRING" id="7232.A0A484B856"/>
<dbReference type="OMA" id="GHANYME"/>
<feature type="region of interest" description="Disordered" evidence="1">
    <location>
        <begin position="345"/>
        <end position="410"/>
    </location>
</feature>
<feature type="compositionally biased region" description="Low complexity" evidence="1">
    <location>
        <begin position="384"/>
        <end position="409"/>
    </location>
</feature>
<name>A0A484B856_DRONA</name>
<dbReference type="InterPro" id="IPR051647">
    <property type="entry name" value="Mediator_comp_sub12"/>
</dbReference>
<dbReference type="OrthoDB" id="2161974at2759"/>
<gene>
    <name evidence="2" type="ORF">AWZ03_008527</name>
</gene>
<dbReference type="PANTHER" id="PTHR46007:SF8">
    <property type="entry name" value="C2H2-TYPE DOMAIN-CONTAINING PROTEIN"/>
    <property type="match status" value="1"/>
</dbReference>
<protein>
    <submittedName>
        <fullName evidence="2">Uncharacterized protein</fullName>
    </submittedName>
</protein>
<keyword evidence="3" id="KW-1185">Reference proteome</keyword>